<dbReference type="SUPFAM" id="SSF46689">
    <property type="entry name" value="Homeodomain-like"/>
    <property type="match status" value="1"/>
</dbReference>
<name>A0ABY3SK13_9BACL</name>
<dbReference type="Proteomes" id="UP001649230">
    <property type="component" value="Chromosome"/>
</dbReference>
<keyword evidence="2 4" id="KW-0238">DNA-binding</keyword>
<dbReference type="InterPro" id="IPR036271">
    <property type="entry name" value="Tet_transcr_reg_TetR-rel_C_sf"/>
</dbReference>
<dbReference type="InterPro" id="IPR050109">
    <property type="entry name" value="HTH-type_TetR-like_transc_reg"/>
</dbReference>
<dbReference type="PANTHER" id="PTHR30055:SF220">
    <property type="entry name" value="TETR-FAMILY REGULATORY PROTEIN"/>
    <property type="match status" value="1"/>
</dbReference>
<reference evidence="6 7" key="1">
    <citation type="journal article" date="2024" name="Int. J. Syst. Evol. Microbiol.">
        <title>Paenibacillus hexagrammi sp. nov., a novel bacterium isolated from the gut content of Hexagrammos agrammus.</title>
        <authorList>
            <person name="Jung H.K."/>
            <person name="Kim D.G."/>
            <person name="Zin H."/>
            <person name="Park J."/>
            <person name="Jung H."/>
            <person name="Kim Y.O."/>
            <person name="Kong H.J."/>
            <person name="Kim J.W."/>
            <person name="Kim Y.S."/>
        </authorList>
    </citation>
    <scope>NUCLEOTIDE SEQUENCE [LARGE SCALE GENOMIC DNA]</scope>
    <source>
        <strain evidence="6 7">YPD9-1</strain>
    </source>
</reference>
<dbReference type="EMBL" id="CP090978">
    <property type="protein sequence ID" value="UJF34187.1"/>
    <property type="molecule type" value="Genomic_DNA"/>
</dbReference>
<protein>
    <submittedName>
        <fullName evidence="6">TetR/AcrR family transcriptional regulator</fullName>
    </submittedName>
</protein>
<evidence type="ECO:0000256" key="1">
    <source>
        <dbReference type="ARBA" id="ARBA00023015"/>
    </source>
</evidence>
<dbReference type="PROSITE" id="PS50977">
    <property type="entry name" value="HTH_TETR_2"/>
    <property type="match status" value="1"/>
</dbReference>
<keyword evidence="7" id="KW-1185">Reference proteome</keyword>
<accession>A0ABY3SK13</accession>
<dbReference type="Pfam" id="PF00440">
    <property type="entry name" value="TetR_N"/>
    <property type="match status" value="1"/>
</dbReference>
<feature type="domain" description="HTH tetR-type" evidence="5">
    <location>
        <begin position="15"/>
        <end position="75"/>
    </location>
</feature>
<sequence>MSSEDTEQKKQYHHGDLRRTLIRAGYELIVEGGASSLDLRKVARKAGVSHTAPYRHFADKKALLAAIAEEGYRGMSRRIRERLEPMPDHFMDKLHAFATEYVDFAMNHPQLMREMFSGLTIEIREYPTLYESILELFGPLVDMIEQGQETEEVVQTETLPLALVIWSMMHGVSTLLIENMLQRSIKGPNEAEKMIHLCVNTLYHGILPRKPS</sequence>
<dbReference type="SUPFAM" id="SSF48498">
    <property type="entry name" value="Tetracyclin repressor-like, C-terminal domain"/>
    <property type="match status" value="1"/>
</dbReference>
<evidence type="ECO:0000313" key="6">
    <source>
        <dbReference type="EMBL" id="UJF34187.1"/>
    </source>
</evidence>
<dbReference type="InterPro" id="IPR025996">
    <property type="entry name" value="MT1864/Rv1816-like_C"/>
</dbReference>
<keyword evidence="1" id="KW-0805">Transcription regulation</keyword>
<evidence type="ECO:0000256" key="3">
    <source>
        <dbReference type="ARBA" id="ARBA00023163"/>
    </source>
</evidence>
<evidence type="ECO:0000313" key="7">
    <source>
        <dbReference type="Proteomes" id="UP001649230"/>
    </source>
</evidence>
<gene>
    <name evidence="6" type="ORF">L0M14_02850</name>
</gene>
<keyword evidence="3" id="KW-0804">Transcription</keyword>
<feature type="DNA-binding region" description="H-T-H motif" evidence="4">
    <location>
        <begin position="38"/>
        <end position="57"/>
    </location>
</feature>
<dbReference type="PANTHER" id="PTHR30055">
    <property type="entry name" value="HTH-TYPE TRANSCRIPTIONAL REGULATOR RUTR"/>
    <property type="match status" value="1"/>
</dbReference>
<dbReference type="RefSeq" id="WP_235120617.1">
    <property type="nucleotide sequence ID" value="NZ_CP090978.1"/>
</dbReference>
<organism evidence="6 7">
    <name type="scientific">Paenibacillus hexagrammi</name>
    <dbReference type="NCBI Taxonomy" id="2908839"/>
    <lineage>
        <taxon>Bacteria</taxon>
        <taxon>Bacillati</taxon>
        <taxon>Bacillota</taxon>
        <taxon>Bacilli</taxon>
        <taxon>Bacillales</taxon>
        <taxon>Paenibacillaceae</taxon>
        <taxon>Paenibacillus</taxon>
    </lineage>
</organism>
<dbReference type="Pfam" id="PF13305">
    <property type="entry name" value="TetR_C_33"/>
    <property type="match status" value="1"/>
</dbReference>
<evidence type="ECO:0000259" key="5">
    <source>
        <dbReference type="PROSITE" id="PS50977"/>
    </source>
</evidence>
<dbReference type="Gene3D" id="1.10.357.10">
    <property type="entry name" value="Tetracycline Repressor, domain 2"/>
    <property type="match status" value="1"/>
</dbReference>
<dbReference type="InterPro" id="IPR001647">
    <property type="entry name" value="HTH_TetR"/>
</dbReference>
<evidence type="ECO:0000256" key="2">
    <source>
        <dbReference type="ARBA" id="ARBA00023125"/>
    </source>
</evidence>
<evidence type="ECO:0000256" key="4">
    <source>
        <dbReference type="PROSITE-ProRule" id="PRU00335"/>
    </source>
</evidence>
<dbReference type="PRINTS" id="PR00455">
    <property type="entry name" value="HTHTETR"/>
</dbReference>
<dbReference type="InterPro" id="IPR009057">
    <property type="entry name" value="Homeodomain-like_sf"/>
</dbReference>
<proteinExistence type="predicted"/>